<dbReference type="InterPro" id="IPR010096">
    <property type="entry name" value="NADH-Q_OxRdtase_suN/2"/>
</dbReference>
<comment type="similarity">
    <text evidence="5">Belongs to the complex I subunit 2 family.</text>
</comment>
<keyword evidence="5" id="KW-0813">Transport</keyword>
<dbReference type="InterPro" id="IPR001750">
    <property type="entry name" value="ND/Mrp_TM"/>
</dbReference>
<feature type="transmembrane region" description="Helical" evidence="5">
    <location>
        <begin position="468"/>
        <end position="487"/>
    </location>
</feature>
<evidence type="ECO:0000256" key="1">
    <source>
        <dbReference type="ARBA" id="ARBA00004651"/>
    </source>
</evidence>
<evidence type="ECO:0000256" key="6">
    <source>
        <dbReference type="RuleBase" id="RU000320"/>
    </source>
</evidence>
<dbReference type="EC" id="7.1.1.-" evidence="5"/>
<name>A0A5R9GGJ6_9BACL</name>
<comment type="subunit">
    <text evidence="5">NDH-1 is composed of 14 different subunits. Subunits NuoA, H, J, K, L, M, N constitute the membrane sector of the complex.</text>
</comment>
<feature type="transmembrane region" description="Helical" evidence="5">
    <location>
        <begin position="170"/>
        <end position="194"/>
    </location>
</feature>
<keyword evidence="4 5" id="KW-0472">Membrane</keyword>
<evidence type="ECO:0000313" key="9">
    <source>
        <dbReference type="Proteomes" id="UP000309676"/>
    </source>
</evidence>
<feature type="transmembrane region" description="Helical" evidence="5">
    <location>
        <begin position="83"/>
        <end position="103"/>
    </location>
</feature>
<dbReference type="EMBL" id="VCIW01000014">
    <property type="protein sequence ID" value="TLS50535.1"/>
    <property type="molecule type" value="Genomic_DNA"/>
</dbReference>
<keyword evidence="5" id="KW-1003">Cell membrane</keyword>
<dbReference type="GO" id="GO:0005886">
    <property type="term" value="C:plasma membrane"/>
    <property type="evidence" value="ECO:0007669"/>
    <property type="project" value="UniProtKB-SubCell"/>
</dbReference>
<feature type="transmembrane region" description="Helical" evidence="5">
    <location>
        <begin position="428"/>
        <end position="447"/>
    </location>
</feature>
<keyword evidence="5" id="KW-0520">NAD</keyword>
<organism evidence="8 9">
    <name type="scientific">Paenibacillus antri</name>
    <dbReference type="NCBI Taxonomy" id="2582848"/>
    <lineage>
        <taxon>Bacteria</taxon>
        <taxon>Bacillati</taxon>
        <taxon>Bacillota</taxon>
        <taxon>Bacilli</taxon>
        <taxon>Bacillales</taxon>
        <taxon>Paenibacillaceae</taxon>
        <taxon>Paenibacillus</taxon>
    </lineage>
</organism>
<keyword evidence="2 5" id="KW-0812">Transmembrane</keyword>
<dbReference type="GO" id="GO:0048038">
    <property type="term" value="F:quinone binding"/>
    <property type="evidence" value="ECO:0007669"/>
    <property type="project" value="UniProtKB-KW"/>
</dbReference>
<dbReference type="NCBIfam" id="TIGR01770">
    <property type="entry name" value="NDH_I_N"/>
    <property type="match status" value="1"/>
</dbReference>
<dbReference type="GO" id="GO:0008137">
    <property type="term" value="F:NADH dehydrogenase (ubiquinone) activity"/>
    <property type="evidence" value="ECO:0007669"/>
    <property type="project" value="InterPro"/>
</dbReference>
<dbReference type="HAMAP" id="MF_00445">
    <property type="entry name" value="NDH1_NuoN_1"/>
    <property type="match status" value="1"/>
</dbReference>
<protein>
    <recommendedName>
        <fullName evidence="5">NADH-quinone oxidoreductase subunit N</fullName>
        <ecNumber evidence="5">7.1.1.-</ecNumber>
    </recommendedName>
    <alternativeName>
        <fullName evidence="5">NADH dehydrogenase I subunit N</fullName>
    </alternativeName>
    <alternativeName>
        <fullName evidence="5">NDH-1 subunit N</fullName>
    </alternativeName>
</protein>
<comment type="catalytic activity">
    <reaction evidence="5">
        <text>a quinone + NADH + 5 H(+)(in) = a quinol + NAD(+) + 4 H(+)(out)</text>
        <dbReference type="Rhea" id="RHEA:57888"/>
        <dbReference type="ChEBI" id="CHEBI:15378"/>
        <dbReference type="ChEBI" id="CHEBI:24646"/>
        <dbReference type="ChEBI" id="CHEBI:57540"/>
        <dbReference type="ChEBI" id="CHEBI:57945"/>
        <dbReference type="ChEBI" id="CHEBI:132124"/>
    </reaction>
</comment>
<dbReference type="GO" id="GO:0042773">
    <property type="term" value="P:ATP synthesis coupled electron transport"/>
    <property type="evidence" value="ECO:0007669"/>
    <property type="project" value="InterPro"/>
</dbReference>
<keyword evidence="5" id="KW-1278">Translocase</keyword>
<dbReference type="PANTHER" id="PTHR22773">
    <property type="entry name" value="NADH DEHYDROGENASE"/>
    <property type="match status" value="1"/>
</dbReference>
<feature type="transmembrane region" description="Helical" evidence="5">
    <location>
        <begin position="139"/>
        <end position="158"/>
    </location>
</feature>
<feature type="domain" description="NADH:quinone oxidoreductase/Mrp antiporter transmembrane" evidence="7">
    <location>
        <begin position="135"/>
        <end position="441"/>
    </location>
</feature>
<feature type="transmembrane region" description="Helical" evidence="5">
    <location>
        <begin position="45"/>
        <end position="63"/>
    </location>
</feature>
<reference evidence="8 9" key="1">
    <citation type="submission" date="2019-05" db="EMBL/GenBank/DDBJ databases">
        <authorList>
            <person name="Narsing Rao M.P."/>
            <person name="Li W.J."/>
        </authorList>
    </citation>
    <scope>NUCLEOTIDE SEQUENCE [LARGE SCALE GENOMIC DNA]</scope>
    <source>
        <strain evidence="8 9">SYSU_K30003</strain>
    </source>
</reference>
<dbReference type="OrthoDB" id="9811718at2"/>
<feature type="transmembrane region" description="Helical" evidence="5">
    <location>
        <begin position="214"/>
        <end position="233"/>
    </location>
</feature>
<keyword evidence="3 5" id="KW-1133">Transmembrane helix</keyword>
<feature type="transmembrane region" description="Helical" evidence="5">
    <location>
        <begin position="392"/>
        <end position="422"/>
    </location>
</feature>
<evidence type="ECO:0000259" key="7">
    <source>
        <dbReference type="Pfam" id="PF00361"/>
    </source>
</evidence>
<dbReference type="Proteomes" id="UP000309676">
    <property type="component" value="Unassembled WGS sequence"/>
</dbReference>
<keyword evidence="9" id="KW-1185">Reference proteome</keyword>
<proteinExistence type="inferred from homology"/>
<evidence type="ECO:0000313" key="8">
    <source>
        <dbReference type="EMBL" id="TLS50535.1"/>
    </source>
</evidence>
<dbReference type="Pfam" id="PF00361">
    <property type="entry name" value="Proton_antipo_M"/>
    <property type="match status" value="1"/>
</dbReference>
<comment type="caution">
    <text evidence="8">The sequence shown here is derived from an EMBL/GenBank/DDBJ whole genome shotgun (WGS) entry which is preliminary data.</text>
</comment>
<sequence>MSPDTLLRLQVSDLAFLAPELTLVIAAVVFSLVDLLMPRSFNRSAIGWLTIVALAGSAAFVALQLGVDQPVSLLNQSYRVDDFALVLKLLFLAGTAIAVLISLGMKKEDLGGEDIGEYYYFYLPATLGAMVVASSADLIMLFVGLELLSITTYVMVGMRKRVSVSSEGAFKYIVMGGISSAFILYGMSFLYGLTGSTNLLEINAALRESGIDQFAALLYVAFFLMLTGIGFKIAAAPFHSWAPDVYQGAATPVAAYLAVVSKAAGFALLFRLFYTGFFQVGSAKYPLHDDVFLTLAVLAAAAMIVGNAMALRQQNVKRLLALSGVANAGYLLVPIVAQVGLFHVSGYAELVYYMIAYLFMNMGAFAALAIVSRASGHDDMRGFAGLYHRAPATAFAIVLIVLSLAGIPVTGGFFGKLFILLGAVEMKLFWLALVMIVTSVVSFYYYFGLIRQMFMRSGSEESPIRVTPALGVALWMSAAAGVLLGFFPGPVLNGLERLFRFSTDFFA</sequence>
<feature type="transmembrane region" description="Helical" evidence="5">
    <location>
        <begin position="292"/>
        <end position="312"/>
    </location>
</feature>
<gene>
    <name evidence="5" type="primary">nuoN</name>
    <name evidence="8" type="ORF">FE782_19420</name>
</gene>
<comment type="function">
    <text evidence="5">NDH-1 shuttles electrons from NADH, via FMN and iron-sulfur (Fe-S) centers, to quinones in the respiratory chain. The immediate electron acceptor for the enzyme in this species is believed to be a menaquinone. Couples the redox reaction to proton translocation (for every two electrons transferred, four hydrogen ions are translocated across the cytoplasmic membrane), and thus conserves the redox energy in a proton gradient.</text>
</comment>
<dbReference type="AlphaFoldDB" id="A0A5R9GGJ6"/>
<feature type="transmembrane region" description="Helical" evidence="5">
    <location>
        <begin position="350"/>
        <end position="371"/>
    </location>
</feature>
<dbReference type="RefSeq" id="WP_138195902.1">
    <property type="nucleotide sequence ID" value="NZ_VCIW01000014.1"/>
</dbReference>
<comment type="subcellular location">
    <subcellularLocation>
        <location evidence="1 5">Cell membrane</location>
        <topology evidence="1 5">Multi-pass membrane protein</topology>
    </subcellularLocation>
    <subcellularLocation>
        <location evidence="6">Membrane</location>
        <topology evidence="6">Multi-pass membrane protein</topology>
    </subcellularLocation>
</comment>
<dbReference type="GO" id="GO:0050136">
    <property type="term" value="F:NADH dehydrogenase (quinone) (non-electrogenic) activity"/>
    <property type="evidence" value="ECO:0007669"/>
    <property type="project" value="UniProtKB-UniRule"/>
</dbReference>
<feature type="transmembrane region" description="Helical" evidence="5">
    <location>
        <begin position="14"/>
        <end position="33"/>
    </location>
</feature>
<evidence type="ECO:0000256" key="2">
    <source>
        <dbReference type="ARBA" id="ARBA00022692"/>
    </source>
</evidence>
<evidence type="ECO:0000256" key="3">
    <source>
        <dbReference type="ARBA" id="ARBA00022989"/>
    </source>
</evidence>
<evidence type="ECO:0000256" key="5">
    <source>
        <dbReference type="HAMAP-Rule" id="MF_00445"/>
    </source>
</evidence>
<feature type="transmembrane region" description="Helical" evidence="5">
    <location>
        <begin position="319"/>
        <end position="344"/>
    </location>
</feature>
<feature type="transmembrane region" description="Helical" evidence="5">
    <location>
        <begin position="253"/>
        <end position="272"/>
    </location>
</feature>
<feature type="transmembrane region" description="Helical" evidence="5">
    <location>
        <begin position="115"/>
        <end position="133"/>
    </location>
</feature>
<keyword evidence="5" id="KW-0874">Quinone</keyword>
<evidence type="ECO:0000256" key="4">
    <source>
        <dbReference type="ARBA" id="ARBA00023136"/>
    </source>
</evidence>
<accession>A0A5R9GGJ6</accession>